<accession>A0ABR0JZU0</accession>
<protein>
    <submittedName>
        <fullName evidence="10">NAD-dependent histone deacetylase sir2</fullName>
    </submittedName>
</protein>
<comment type="similarity">
    <text evidence="2">Belongs to the sirtuin family. Class I subfamily.</text>
</comment>
<evidence type="ECO:0000256" key="6">
    <source>
        <dbReference type="ARBA" id="ARBA00023027"/>
    </source>
</evidence>
<evidence type="ECO:0000259" key="9">
    <source>
        <dbReference type="PROSITE" id="PS50305"/>
    </source>
</evidence>
<dbReference type="InterPro" id="IPR003000">
    <property type="entry name" value="Sirtuin"/>
</dbReference>
<gene>
    <name evidence="10" type="primary">SIR2</name>
    <name evidence="10" type="ORF">LTR24_008498</name>
</gene>
<evidence type="ECO:0000313" key="11">
    <source>
        <dbReference type="Proteomes" id="UP001345013"/>
    </source>
</evidence>
<keyword evidence="3" id="KW-0808">Transferase</keyword>
<feature type="region of interest" description="Disordered" evidence="8">
    <location>
        <begin position="500"/>
        <end position="530"/>
    </location>
</feature>
<dbReference type="Gene3D" id="3.30.1600.10">
    <property type="entry name" value="SIR2/SIRT2 'Small Domain"/>
    <property type="match status" value="1"/>
</dbReference>
<dbReference type="Gene3D" id="3.40.50.1220">
    <property type="entry name" value="TPP-binding domain"/>
    <property type="match status" value="1"/>
</dbReference>
<dbReference type="InterPro" id="IPR026591">
    <property type="entry name" value="Sirtuin_cat_small_dom_sf"/>
</dbReference>
<dbReference type="PANTHER" id="PTHR11085">
    <property type="entry name" value="NAD-DEPENDENT PROTEIN DEACYLASE SIRTUIN-5, MITOCHONDRIAL-RELATED"/>
    <property type="match status" value="1"/>
</dbReference>
<organism evidence="10 11">
    <name type="scientific">Lithohypha guttulata</name>
    <dbReference type="NCBI Taxonomy" id="1690604"/>
    <lineage>
        <taxon>Eukaryota</taxon>
        <taxon>Fungi</taxon>
        <taxon>Dikarya</taxon>
        <taxon>Ascomycota</taxon>
        <taxon>Pezizomycotina</taxon>
        <taxon>Eurotiomycetes</taxon>
        <taxon>Chaetothyriomycetidae</taxon>
        <taxon>Chaetothyriales</taxon>
        <taxon>Trichomeriaceae</taxon>
        <taxon>Lithohypha</taxon>
    </lineage>
</organism>
<dbReference type="SUPFAM" id="SSF52467">
    <property type="entry name" value="DHS-like NAD/FAD-binding domain"/>
    <property type="match status" value="1"/>
</dbReference>
<reference evidence="10 11" key="1">
    <citation type="submission" date="2023-08" db="EMBL/GenBank/DDBJ databases">
        <title>Black Yeasts Isolated from many extreme environments.</title>
        <authorList>
            <person name="Coleine C."/>
            <person name="Stajich J.E."/>
            <person name="Selbmann L."/>
        </authorList>
    </citation>
    <scope>NUCLEOTIDE SEQUENCE [LARGE SCALE GENOMIC DNA]</scope>
    <source>
        <strain evidence="10 11">CCFEE 5885</strain>
    </source>
</reference>
<evidence type="ECO:0000256" key="7">
    <source>
        <dbReference type="PROSITE-ProRule" id="PRU00236"/>
    </source>
</evidence>
<dbReference type="InterPro" id="IPR050134">
    <property type="entry name" value="NAD-dep_sirtuin_deacylases"/>
</dbReference>
<dbReference type="Proteomes" id="UP001345013">
    <property type="component" value="Unassembled WGS sequence"/>
</dbReference>
<keyword evidence="6" id="KW-0520">NAD</keyword>
<feature type="compositionally biased region" description="Basic residues" evidence="8">
    <location>
        <begin position="293"/>
        <end position="304"/>
    </location>
</feature>
<feature type="domain" description="Deacetylase sirtuin-type" evidence="9">
    <location>
        <begin position="97"/>
        <end position="429"/>
    </location>
</feature>
<feature type="binding site" evidence="7">
    <location>
        <position position="281"/>
    </location>
    <ligand>
        <name>Zn(2+)</name>
        <dbReference type="ChEBI" id="CHEBI:29105"/>
    </ligand>
</feature>
<evidence type="ECO:0000256" key="5">
    <source>
        <dbReference type="ARBA" id="ARBA00022833"/>
    </source>
</evidence>
<feature type="binding site" evidence="7">
    <location>
        <position position="257"/>
    </location>
    <ligand>
        <name>Zn(2+)</name>
        <dbReference type="ChEBI" id="CHEBI:29105"/>
    </ligand>
</feature>
<evidence type="ECO:0000256" key="8">
    <source>
        <dbReference type="SAM" id="MobiDB-lite"/>
    </source>
</evidence>
<evidence type="ECO:0000313" key="10">
    <source>
        <dbReference type="EMBL" id="KAK5080508.1"/>
    </source>
</evidence>
<dbReference type="PANTHER" id="PTHR11085:SF9">
    <property type="entry name" value="NAD-DEPENDENT PROTEIN DEACETYLASE SIRTUIN-1"/>
    <property type="match status" value="1"/>
</dbReference>
<comment type="cofactor">
    <cofactor evidence="1">
        <name>Zn(2+)</name>
        <dbReference type="ChEBI" id="CHEBI:29105"/>
    </cofactor>
</comment>
<feature type="region of interest" description="Disordered" evidence="8">
    <location>
        <begin position="289"/>
        <end position="322"/>
    </location>
</feature>
<dbReference type="InterPro" id="IPR026590">
    <property type="entry name" value="Ssirtuin_cat_dom"/>
</dbReference>
<feature type="compositionally biased region" description="Low complexity" evidence="8">
    <location>
        <begin position="500"/>
        <end position="510"/>
    </location>
</feature>
<proteinExistence type="inferred from homology"/>
<keyword evidence="11" id="KW-1185">Reference proteome</keyword>
<evidence type="ECO:0000256" key="1">
    <source>
        <dbReference type="ARBA" id="ARBA00001947"/>
    </source>
</evidence>
<dbReference type="Pfam" id="PF02146">
    <property type="entry name" value="SIR2"/>
    <property type="match status" value="2"/>
</dbReference>
<keyword evidence="4 7" id="KW-0479">Metal-binding</keyword>
<dbReference type="PROSITE" id="PS50305">
    <property type="entry name" value="SIRTUIN"/>
    <property type="match status" value="1"/>
</dbReference>
<feature type="region of interest" description="Disordered" evidence="8">
    <location>
        <begin position="1"/>
        <end position="70"/>
    </location>
</feature>
<dbReference type="EMBL" id="JAVRRG010000149">
    <property type="protein sequence ID" value="KAK5080508.1"/>
    <property type="molecule type" value="Genomic_DNA"/>
</dbReference>
<keyword evidence="5 7" id="KW-0862">Zinc</keyword>
<feature type="binding site" evidence="7">
    <location>
        <position position="260"/>
    </location>
    <ligand>
        <name>Zn(2+)</name>
        <dbReference type="ChEBI" id="CHEBI:29105"/>
    </ligand>
</feature>
<feature type="compositionally biased region" description="Polar residues" evidence="8">
    <location>
        <begin position="515"/>
        <end position="530"/>
    </location>
</feature>
<evidence type="ECO:0000256" key="3">
    <source>
        <dbReference type="ARBA" id="ARBA00022679"/>
    </source>
</evidence>
<comment type="caution">
    <text evidence="10">The sequence shown here is derived from an EMBL/GenBank/DDBJ whole genome shotgun (WGS) entry which is preliminary data.</text>
</comment>
<feature type="binding site" evidence="7">
    <location>
        <position position="283"/>
    </location>
    <ligand>
        <name>Zn(2+)</name>
        <dbReference type="ChEBI" id="CHEBI:29105"/>
    </ligand>
</feature>
<dbReference type="InterPro" id="IPR029035">
    <property type="entry name" value="DHS-like_NAD/FAD-binding_dom"/>
</dbReference>
<sequence length="557" mass="61846">MSHPQGGTTVMDAPSTPRHKRLAITDPHGNRSSSTPPAGRYNPHLLAPMALSPSSRHSSPGIERLSNGRRYADDVVPRRLTASPVAQVKDRDRTRKRLPQYHSIDHAVELLMKAKNVVVLTGAGISTSLNIPDFRSDGGFYSKLSSSIGITTPEEFFSLDFFTRNSESFWDNVKPLLPKYARGKNGGYENVISNMTKSDKDVAVPRFSKTHAFLALLQSKDKLLTNYTQNIDGLEFASGVNVKKIIQCHGSWDTATCLTCKKTISAKKYLPIVFEEGYPRCKCAGNDLPKGRTPARKKAKKRKRAIYEGDSDHDSDDGTKMPKGLFKPDITFFGEPIPEYYVPRLEEDKVKADLLLIMGTSLKVRPVKTMLVDFPPHIPQIWINRDRFNGTHSDMPGVHVDIELLGECDVVVEELCRRADFPLNDFTWSGTPLNNGKGHTIPVRERQNGEMKKSMSWPKPSETSVLSGRAAQQVEELNSVAISENCTKVTSAAKSISSSRASTTSKVSISETETKTINKTTSQKNPTSDTRVVSDLDAEWRWRFTKKPAITLNPATA</sequence>
<feature type="active site" description="Proton acceptor" evidence="7">
    <location>
        <position position="249"/>
    </location>
</feature>
<evidence type="ECO:0000256" key="4">
    <source>
        <dbReference type="ARBA" id="ARBA00022723"/>
    </source>
</evidence>
<feature type="compositionally biased region" description="Basic and acidic residues" evidence="8">
    <location>
        <begin position="305"/>
        <end position="320"/>
    </location>
</feature>
<name>A0ABR0JZU0_9EURO</name>
<evidence type="ECO:0000256" key="2">
    <source>
        <dbReference type="ARBA" id="ARBA00006924"/>
    </source>
</evidence>